<evidence type="ECO:0000259" key="1">
    <source>
        <dbReference type="PROSITE" id="PS51186"/>
    </source>
</evidence>
<dbReference type="Proteomes" id="UP000464378">
    <property type="component" value="Chromosome"/>
</dbReference>
<dbReference type="RefSeq" id="WP_162656682.1">
    <property type="nucleotide sequence ID" value="NZ_LR593887.1"/>
</dbReference>
<keyword evidence="3" id="KW-1185">Reference proteome</keyword>
<gene>
    <name evidence="2" type="ORF">GMBLW1_24780</name>
</gene>
<keyword evidence="2" id="KW-0808">Transferase</keyword>
<evidence type="ECO:0000313" key="2">
    <source>
        <dbReference type="EMBL" id="VIP01482.1"/>
    </source>
</evidence>
<dbReference type="EMBL" id="LR586016">
    <property type="protein sequence ID" value="VIP01482.1"/>
    <property type="molecule type" value="Genomic_DNA"/>
</dbReference>
<organism evidence="2">
    <name type="scientific">Tuwongella immobilis</name>
    <dbReference type="NCBI Taxonomy" id="692036"/>
    <lineage>
        <taxon>Bacteria</taxon>
        <taxon>Pseudomonadati</taxon>
        <taxon>Planctomycetota</taxon>
        <taxon>Planctomycetia</taxon>
        <taxon>Gemmatales</taxon>
        <taxon>Gemmataceae</taxon>
        <taxon>Tuwongella</taxon>
    </lineage>
</organism>
<accession>A0A6C2YKP4</accession>
<evidence type="ECO:0000313" key="3">
    <source>
        <dbReference type="Proteomes" id="UP000464378"/>
    </source>
</evidence>
<dbReference type="AlphaFoldDB" id="A0A6C2YKP4"/>
<dbReference type="CDD" id="cd04301">
    <property type="entry name" value="NAT_SF"/>
    <property type="match status" value="1"/>
</dbReference>
<dbReference type="SUPFAM" id="SSF55729">
    <property type="entry name" value="Acyl-CoA N-acyltransferases (Nat)"/>
    <property type="match status" value="1"/>
</dbReference>
<dbReference type="Pfam" id="PF00583">
    <property type="entry name" value="Acetyltransf_1"/>
    <property type="match status" value="1"/>
</dbReference>
<dbReference type="Gene3D" id="3.40.630.30">
    <property type="match status" value="1"/>
</dbReference>
<feature type="domain" description="N-acetyltransferase" evidence="1">
    <location>
        <begin position="5"/>
        <end position="177"/>
    </location>
</feature>
<reference evidence="2" key="1">
    <citation type="submission" date="2019-04" db="EMBL/GenBank/DDBJ databases">
        <authorList>
            <consortium name="Science for Life Laboratories"/>
        </authorList>
    </citation>
    <scope>NUCLEOTIDE SEQUENCE</scope>
    <source>
        <strain evidence="2">MBLW1</strain>
    </source>
</reference>
<sequence length="179" mass="19676">MSEQPELVEVTDLSLLPAIGRLRVRAWQTELSQPPTMESWLDDWDATARHWAFLLAGQPVAAARMTIHDSLETLPDAPVYAGIFPEPPPGPIASLNRLVVDPAFRRGGMGTALDRIRIAAAEAAGCRSIVGSSSADRRIAQLQSHGFIIVGRQNKNPQPIYRERGLQAVLWLPLPREQS</sequence>
<dbReference type="KEGG" id="tim:GMBLW1_24780"/>
<dbReference type="InterPro" id="IPR016181">
    <property type="entry name" value="Acyl_CoA_acyltransferase"/>
</dbReference>
<protein>
    <recommendedName>
        <fullName evidence="1">N-acetyltransferase domain-containing protein</fullName>
    </recommendedName>
</protein>
<dbReference type="InterPro" id="IPR000182">
    <property type="entry name" value="GNAT_dom"/>
</dbReference>
<name>A0A6C2YKP4_9BACT</name>
<dbReference type="GO" id="GO:0016747">
    <property type="term" value="F:acyltransferase activity, transferring groups other than amino-acyl groups"/>
    <property type="evidence" value="ECO:0007669"/>
    <property type="project" value="InterPro"/>
</dbReference>
<dbReference type="EMBL" id="LR593887">
    <property type="protein sequence ID" value="VTR98538.1"/>
    <property type="molecule type" value="Genomic_DNA"/>
</dbReference>
<proteinExistence type="predicted"/>
<dbReference type="PROSITE" id="PS51186">
    <property type="entry name" value="GNAT"/>
    <property type="match status" value="1"/>
</dbReference>
<dbReference type="InParanoid" id="A0A6C2YKP4"/>